<reference evidence="2 3" key="1">
    <citation type="submission" date="2020-09" db="EMBL/GenBank/DDBJ databases">
        <title>Eikenella S3660 sp. nov., isolated from a throat swab.</title>
        <authorList>
            <person name="Buhl M."/>
        </authorList>
    </citation>
    <scope>NUCLEOTIDE SEQUENCE [LARGE SCALE GENOMIC DNA]</scope>
    <source>
        <strain evidence="2 3">S3360</strain>
    </source>
</reference>
<evidence type="ECO:0000313" key="2">
    <source>
        <dbReference type="EMBL" id="MBH5330354.1"/>
    </source>
</evidence>
<organism evidence="2 3">
    <name type="scientific">Eikenella glucosivorans</name>
    <dbReference type="NCBI Taxonomy" id="2766967"/>
    <lineage>
        <taxon>Bacteria</taxon>
        <taxon>Pseudomonadati</taxon>
        <taxon>Pseudomonadota</taxon>
        <taxon>Betaproteobacteria</taxon>
        <taxon>Neisseriales</taxon>
        <taxon>Neisseriaceae</taxon>
        <taxon>Eikenella</taxon>
    </lineage>
</organism>
<evidence type="ECO:0000313" key="3">
    <source>
        <dbReference type="Proteomes" id="UP000768471"/>
    </source>
</evidence>
<keyword evidence="1" id="KW-0732">Signal</keyword>
<evidence type="ECO:0008006" key="4">
    <source>
        <dbReference type="Google" id="ProtNLM"/>
    </source>
</evidence>
<protein>
    <recommendedName>
        <fullName evidence="4">DUF3828 domain-containing protein</fullName>
    </recommendedName>
</protein>
<accession>A0ABS0NDL2</accession>
<dbReference type="RefSeq" id="WP_197904190.1">
    <property type="nucleotide sequence ID" value="NZ_JACSGR010000011.1"/>
</dbReference>
<dbReference type="Gene3D" id="3.10.450.50">
    <property type="match status" value="1"/>
</dbReference>
<sequence>MQKSILAALLAACAATAVADGFRAQKLALVRSLYAPYQNGNVLHAHPERHFSADLKAVYREDKRHTPPGEVGCIDYDPIIAGQDWDRGSLNRTLTIRPLANGRVEALFQQFPGDFSATQVQFVLQCRPNGRCLIDDIYTATPGNRPVSFKRSVRRCIAKMAGQH</sequence>
<keyword evidence="3" id="KW-1185">Reference proteome</keyword>
<evidence type="ECO:0000256" key="1">
    <source>
        <dbReference type="SAM" id="SignalP"/>
    </source>
</evidence>
<feature type="chain" id="PRO_5046187642" description="DUF3828 domain-containing protein" evidence="1">
    <location>
        <begin position="20"/>
        <end position="164"/>
    </location>
</feature>
<dbReference type="Proteomes" id="UP000768471">
    <property type="component" value="Unassembled WGS sequence"/>
</dbReference>
<dbReference type="EMBL" id="JACSGR010000011">
    <property type="protein sequence ID" value="MBH5330354.1"/>
    <property type="molecule type" value="Genomic_DNA"/>
</dbReference>
<gene>
    <name evidence="2" type="ORF">H9Q10_11840</name>
</gene>
<name>A0ABS0NDL2_9NEIS</name>
<feature type="signal peptide" evidence="1">
    <location>
        <begin position="1"/>
        <end position="19"/>
    </location>
</feature>
<proteinExistence type="predicted"/>
<comment type="caution">
    <text evidence="2">The sequence shown here is derived from an EMBL/GenBank/DDBJ whole genome shotgun (WGS) entry which is preliminary data.</text>
</comment>